<reference evidence="1 2" key="1">
    <citation type="submission" date="2019-03" db="EMBL/GenBank/DDBJ databases">
        <title>Genomics of glacier-inhabiting Cryobacterium strains.</title>
        <authorList>
            <person name="Liu Q."/>
            <person name="Xin Y.-H."/>
        </authorList>
    </citation>
    <scope>NUCLEOTIDE SEQUENCE [LARGE SCALE GENOMIC DNA]</scope>
    <source>
        <strain evidence="1 2">Sr54</strain>
    </source>
</reference>
<keyword evidence="2" id="KW-1185">Reference proteome</keyword>
<organism evidence="1 2">
    <name type="scientific">Cryobacterium serini</name>
    <dbReference type="NCBI Taxonomy" id="1259201"/>
    <lineage>
        <taxon>Bacteria</taxon>
        <taxon>Bacillati</taxon>
        <taxon>Actinomycetota</taxon>
        <taxon>Actinomycetes</taxon>
        <taxon>Micrococcales</taxon>
        <taxon>Microbacteriaceae</taxon>
        <taxon>Cryobacterium</taxon>
    </lineage>
</organism>
<proteinExistence type="predicted"/>
<evidence type="ECO:0000313" key="1">
    <source>
        <dbReference type="EMBL" id="TFD89901.1"/>
    </source>
</evidence>
<dbReference type="Proteomes" id="UP000297626">
    <property type="component" value="Unassembled WGS sequence"/>
</dbReference>
<dbReference type="EMBL" id="SOHN01000008">
    <property type="protein sequence ID" value="TFD89901.1"/>
    <property type="molecule type" value="Genomic_DNA"/>
</dbReference>
<dbReference type="RefSeq" id="WP_166806377.1">
    <property type="nucleotide sequence ID" value="NZ_SOHN01000008.1"/>
</dbReference>
<evidence type="ECO:0000313" key="2">
    <source>
        <dbReference type="Proteomes" id="UP000297626"/>
    </source>
</evidence>
<protein>
    <submittedName>
        <fullName evidence="1">Uncharacterized protein</fullName>
    </submittedName>
</protein>
<dbReference type="AlphaFoldDB" id="A0A4R9BRZ6"/>
<comment type="caution">
    <text evidence="1">The sequence shown here is derived from an EMBL/GenBank/DDBJ whole genome shotgun (WGS) entry which is preliminary data.</text>
</comment>
<sequence>MGASLLTGCVQFATSARSLAVAEVESMLPYAESYFGEVLASFVDRDEALAAIRANETEFRTALLTAKTRDDVLRSDFDRTGVALYATGADGDQLYTEVLVSGRGATSDWTGQDYEIAYLCVRQLGTPAHPENAAIEQVTCPEHLITITFPGSRSRDVSLDEVRSK</sequence>
<name>A0A4R9BRZ6_9MICO</name>
<gene>
    <name evidence="1" type="ORF">E3T51_04115</name>
</gene>
<accession>A0A4R9BRZ6</accession>